<protein>
    <recommendedName>
        <fullName evidence="2">NACHT domain-containing protein</fullName>
    </recommendedName>
</protein>
<gene>
    <name evidence="1" type="ORF">MNBD_CHLOROFLEXI01-2622</name>
</gene>
<dbReference type="Gene3D" id="3.40.50.300">
    <property type="entry name" value="P-loop containing nucleotide triphosphate hydrolases"/>
    <property type="match status" value="1"/>
</dbReference>
<dbReference type="SUPFAM" id="SSF52540">
    <property type="entry name" value="P-loop containing nucleoside triphosphate hydrolases"/>
    <property type="match status" value="1"/>
</dbReference>
<evidence type="ECO:0000313" key="1">
    <source>
        <dbReference type="EMBL" id="VAW42802.1"/>
    </source>
</evidence>
<name>A0A3B0VUQ2_9ZZZZ</name>
<dbReference type="PANTHER" id="PTHR46844">
    <property type="entry name" value="SLR5058 PROTEIN"/>
    <property type="match status" value="1"/>
</dbReference>
<organism evidence="1">
    <name type="scientific">hydrothermal vent metagenome</name>
    <dbReference type="NCBI Taxonomy" id="652676"/>
    <lineage>
        <taxon>unclassified sequences</taxon>
        <taxon>metagenomes</taxon>
        <taxon>ecological metagenomes</taxon>
    </lineage>
</organism>
<sequence>MTINESNQKRALERILTALSPQNIAKGSARMLLYGTAVATIYAVAGGDPAAVAVASPIVGRLIETIGGNVLADFIDGVAQDKEEKLSAADIQRQVAELFAQVQPTDYLSETEFYRAMRILEERDVDRHQELLDKIEQIGQMLTQPDDEAALKIYLETVARQSGRLPLGSLDPSGSESSQLSLSQVFISLNAGETIVGTFTEPIEEESIWTRRAALGHICNFTHLILLGDPGSGKSTLLRYVAYLLAHAFLKPNGDWKQYLTWMESEGDIEIKRLGDDFIGRRQEKKDRETRRVAWPPPFPIPVLLNLRDLAATEFDSTSSTAIWEFVAGQLEKEDMAQATAALRSKGQQGKLLFLLDGVDEVPLTKRPHIWQAIQAHDAGAYGGNRWVTTCRILSFNADEAPKVPVKTIEPFDEAQIDDFIDHWYSGLHSLGELSQEKADNMGRQLKAAARRKGLRRLAPNPMLLTIMALVQTYYGTLPDERARLYQQCVETLLLRWQRHKEAAQTVELPDVLAQLGTTQENLERLLWEIAW</sequence>
<evidence type="ECO:0008006" key="2">
    <source>
        <dbReference type="Google" id="ProtNLM"/>
    </source>
</evidence>
<dbReference type="InterPro" id="IPR027417">
    <property type="entry name" value="P-loop_NTPase"/>
</dbReference>
<dbReference type="EMBL" id="UOEU01000959">
    <property type="protein sequence ID" value="VAW42802.1"/>
    <property type="molecule type" value="Genomic_DNA"/>
</dbReference>
<accession>A0A3B0VUQ2</accession>
<dbReference type="AlphaFoldDB" id="A0A3B0VUQ2"/>
<dbReference type="PANTHER" id="PTHR46844:SF1">
    <property type="entry name" value="SLR5058 PROTEIN"/>
    <property type="match status" value="1"/>
</dbReference>
<proteinExistence type="predicted"/>
<reference evidence="1" key="1">
    <citation type="submission" date="2018-06" db="EMBL/GenBank/DDBJ databases">
        <authorList>
            <person name="Zhirakovskaya E."/>
        </authorList>
    </citation>
    <scope>NUCLEOTIDE SEQUENCE</scope>
</reference>